<dbReference type="AlphaFoldDB" id="A0A072TI86"/>
<keyword evidence="1" id="KW-0732">Signal</keyword>
<dbReference type="SUPFAM" id="SSF52058">
    <property type="entry name" value="L domain-like"/>
    <property type="match status" value="1"/>
</dbReference>
<reference evidence="3" key="3">
    <citation type="submission" date="2015-06" db="UniProtKB">
        <authorList>
            <consortium name="EnsemblPlants"/>
        </authorList>
    </citation>
    <scope>IDENTIFICATION</scope>
    <source>
        <strain evidence="3">cv. Jemalong A17</strain>
    </source>
</reference>
<dbReference type="Gene3D" id="3.80.10.10">
    <property type="entry name" value="Ribonuclease Inhibitor"/>
    <property type="match status" value="1"/>
</dbReference>
<protein>
    <recommendedName>
        <fullName evidence="5">Transmembrane protein</fullName>
    </recommendedName>
</protein>
<name>A0A072TI86_MEDTR</name>
<organism evidence="2 4">
    <name type="scientific">Medicago truncatula</name>
    <name type="common">Barrel medic</name>
    <name type="synonym">Medicago tribuloides</name>
    <dbReference type="NCBI Taxonomy" id="3880"/>
    <lineage>
        <taxon>Eukaryota</taxon>
        <taxon>Viridiplantae</taxon>
        <taxon>Streptophyta</taxon>
        <taxon>Embryophyta</taxon>
        <taxon>Tracheophyta</taxon>
        <taxon>Spermatophyta</taxon>
        <taxon>Magnoliopsida</taxon>
        <taxon>eudicotyledons</taxon>
        <taxon>Gunneridae</taxon>
        <taxon>Pentapetalae</taxon>
        <taxon>rosids</taxon>
        <taxon>fabids</taxon>
        <taxon>Fabales</taxon>
        <taxon>Fabaceae</taxon>
        <taxon>Papilionoideae</taxon>
        <taxon>50 kb inversion clade</taxon>
        <taxon>NPAAA clade</taxon>
        <taxon>Hologalegina</taxon>
        <taxon>IRL clade</taxon>
        <taxon>Trifolieae</taxon>
        <taxon>Medicago</taxon>
    </lineage>
</organism>
<sequence>MGMDKNTLFFLQLHLFLSFLLSSTTTLTAAKTSTTVEGVVTLTQENQGFELATDSSGGEVIPNEFASIKKHEEEWKSVKKKKGRVLSHNKLTGTIHVEIANLTNLQYLIYGMNSGSLPNELTKLSNLL</sequence>
<evidence type="ECO:0000313" key="4">
    <source>
        <dbReference type="Proteomes" id="UP000002051"/>
    </source>
</evidence>
<reference evidence="2 4" key="1">
    <citation type="journal article" date="2011" name="Nature">
        <title>The Medicago genome provides insight into the evolution of rhizobial symbioses.</title>
        <authorList>
            <person name="Young N.D."/>
            <person name="Debelle F."/>
            <person name="Oldroyd G.E."/>
            <person name="Geurts R."/>
            <person name="Cannon S.B."/>
            <person name="Udvardi M.K."/>
            <person name="Benedito V.A."/>
            <person name="Mayer K.F."/>
            <person name="Gouzy J."/>
            <person name="Schoof H."/>
            <person name="Van de Peer Y."/>
            <person name="Proost S."/>
            <person name="Cook D.R."/>
            <person name="Meyers B.C."/>
            <person name="Spannagl M."/>
            <person name="Cheung F."/>
            <person name="De Mita S."/>
            <person name="Krishnakumar V."/>
            <person name="Gundlach H."/>
            <person name="Zhou S."/>
            <person name="Mudge J."/>
            <person name="Bharti A.K."/>
            <person name="Murray J.D."/>
            <person name="Naoumkina M.A."/>
            <person name="Rosen B."/>
            <person name="Silverstein K.A."/>
            <person name="Tang H."/>
            <person name="Rombauts S."/>
            <person name="Zhao P.X."/>
            <person name="Zhou P."/>
            <person name="Barbe V."/>
            <person name="Bardou P."/>
            <person name="Bechner M."/>
            <person name="Bellec A."/>
            <person name="Berger A."/>
            <person name="Berges H."/>
            <person name="Bidwell S."/>
            <person name="Bisseling T."/>
            <person name="Choisne N."/>
            <person name="Couloux A."/>
            <person name="Denny R."/>
            <person name="Deshpande S."/>
            <person name="Dai X."/>
            <person name="Doyle J.J."/>
            <person name="Dudez A.M."/>
            <person name="Farmer A.D."/>
            <person name="Fouteau S."/>
            <person name="Franken C."/>
            <person name="Gibelin C."/>
            <person name="Gish J."/>
            <person name="Goldstein S."/>
            <person name="Gonzalez A.J."/>
            <person name="Green P.J."/>
            <person name="Hallab A."/>
            <person name="Hartog M."/>
            <person name="Hua A."/>
            <person name="Humphray S.J."/>
            <person name="Jeong D.H."/>
            <person name="Jing Y."/>
            <person name="Jocker A."/>
            <person name="Kenton S.M."/>
            <person name="Kim D.J."/>
            <person name="Klee K."/>
            <person name="Lai H."/>
            <person name="Lang C."/>
            <person name="Lin S."/>
            <person name="Macmil S.L."/>
            <person name="Magdelenat G."/>
            <person name="Matthews L."/>
            <person name="McCorrison J."/>
            <person name="Monaghan E.L."/>
            <person name="Mun J.H."/>
            <person name="Najar F.Z."/>
            <person name="Nicholson C."/>
            <person name="Noirot C."/>
            <person name="O'Bleness M."/>
            <person name="Paule C.R."/>
            <person name="Poulain J."/>
            <person name="Prion F."/>
            <person name="Qin B."/>
            <person name="Qu C."/>
            <person name="Retzel E.F."/>
            <person name="Riddle C."/>
            <person name="Sallet E."/>
            <person name="Samain S."/>
            <person name="Samson N."/>
            <person name="Sanders I."/>
            <person name="Saurat O."/>
            <person name="Scarpelli C."/>
            <person name="Schiex T."/>
            <person name="Segurens B."/>
            <person name="Severin A.J."/>
            <person name="Sherrier D.J."/>
            <person name="Shi R."/>
            <person name="Sims S."/>
            <person name="Singer S.R."/>
            <person name="Sinharoy S."/>
            <person name="Sterck L."/>
            <person name="Viollet A."/>
            <person name="Wang B.B."/>
            <person name="Wang K."/>
            <person name="Wang M."/>
            <person name="Wang X."/>
            <person name="Warfsmann J."/>
            <person name="Weissenbach J."/>
            <person name="White D.D."/>
            <person name="White J.D."/>
            <person name="Wiley G.B."/>
            <person name="Wincker P."/>
            <person name="Xing Y."/>
            <person name="Yang L."/>
            <person name="Yao Z."/>
            <person name="Ying F."/>
            <person name="Zhai J."/>
            <person name="Zhou L."/>
            <person name="Zuber A."/>
            <person name="Denarie J."/>
            <person name="Dixon R.A."/>
            <person name="May G.D."/>
            <person name="Schwartz D.C."/>
            <person name="Rogers J."/>
            <person name="Quetier F."/>
            <person name="Town C.D."/>
            <person name="Roe B.A."/>
        </authorList>
    </citation>
    <scope>NUCLEOTIDE SEQUENCE [LARGE SCALE GENOMIC DNA]</scope>
    <source>
        <strain evidence="2">A17</strain>
        <strain evidence="3 4">cv. Jemalong A17</strain>
    </source>
</reference>
<dbReference type="InterPro" id="IPR032675">
    <property type="entry name" value="LRR_dom_sf"/>
</dbReference>
<dbReference type="Proteomes" id="UP000002051">
    <property type="component" value="Unassembled WGS sequence"/>
</dbReference>
<dbReference type="EMBL" id="KL402853">
    <property type="protein sequence ID" value="KEH16633.1"/>
    <property type="molecule type" value="Genomic_DNA"/>
</dbReference>
<feature type="signal peptide" evidence="1">
    <location>
        <begin position="1"/>
        <end position="29"/>
    </location>
</feature>
<reference evidence="2 4" key="2">
    <citation type="journal article" date="2014" name="BMC Genomics">
        <title>An improved genome release (version Mt4.0) for the model legume Medicago truncatula.</title>
        <authorList>
            <person name="Tang H."/>
            <person name="Krishnakumar V."/>
            <person name="Bidwell S."/>
            <person name="Rosen B."/>
            <person name="Chan A."/>
            <person name="Zhou S."/>
            <person name="Gentzbittel L."/>
            <person name="Childs K.L."/>
            <person name="Yandell M."/>
            <person name="Gundlach H."/>
            <person name="Mayer K.F."/>
            <person name="Schwartz D.C."/>
            <person name="Town C.D."/>
        </authorList>
    </citation>
    <scope>GENOME REANNOTATION</scope>
    <source>
        <strain evidence="2">A17</strain>
        <strain evidence="3 4">cv. Jemalong A17</strain>
    </source>
</reference>
<proteinExistence type="predicted"/>
<evidence type="ECO:0000313" key="3">
    <source>
        <dbReference type="EnsemblPlants" id="KEH16633"/>
    </source>
</evidence>
<dbReference type="HOGENOM" id="CLU_1962897_0_0_1"/>
<feature type="chain" id="PRO_5014498697" description="Transmembrane protein" evidence="1">
    <location>
        <begin position="30"/>
        <end position="128"/>
    </location>
</feature>
<accession>A0A072TI86</accession>
<evidence type="ECO:0008006" key="5">
    <source>
        <dbReference type="Google" id="ProtNLM"/>
    </source>
</evidence>
<gene>
    <name evidence="2" type="ORF">MTR_0128s0060</name>
</gene>
<keyword evidence="4" id="KW-1185">Reference proteome</keyword>
<dbReference type="EnsemblPlants" id="KEH16633">
    <property type="protein sequence ID" value="KEH16633"/>
    <property type="gene ID" value="MTR_0128s0060"/>
</dbReference>
<evidence type="ECO:0000256" key="1">
    <source>
        <dbReference type="SAM" id="SignalP"/>
    </source>
</evidence>
<evidence type="ECO:0000313" key="2">
    <source>
        <dbReference type="EMBL" id="KEH16633.1"/>
    </source>
</evidence>